<dbReference type="Proteomes" id="UP000252187">
    <property type="component" value="Unassembled WGS sequence"/>
</dbReference>
<feature type="region of interest" description="Disordered" evidence="1">
    <location>
        <begin position="220"/>
        <end position="243"/>
    </location>
</feature>
<gene>
    <name evidence="3" type="ORF">DQ226_13990</name>
</gene>
<feature type="signal peptide" evidence="2">
    <location>
        <begin position="1"/>
        <end position="21"/>
    </location>
</feature>
<reference evidence="3 4" key="1">
    <citation type="submission" date="2018-06" db="EMBL/GenBank/DDBJ databases">
        <title>Whole genome sequencing of four bacterial strains from South Shetland trench revealing bio-synthetic gene clusters.</title>
        <authorList>
            <person name="Abdel-Mageed W.M."/>
            <person name="Lehri B."/>
            <person name="Jarmusch S.A."/>
            <person name="Miranda K."/>
            <person name="Goodfellow M."/>
            <person name="Jaspars M."/>
            <person name="Karlyshev A.V."/>
        </authorList>
    </citation>
    <scope>NUCLEOTIDE SEQUENCE [LARGE SCALE GENOMIC DNA]</scope>
    <source>
        <strain evidence="3 4">SST1</strain>
    </source>
</reference>
<evidence type="ECO:0000256" key="1">
    <source>
        <dbReference type="SAM" id="MobiDB-lite"/>
    </source>
</evidence>
<accession>A0A365P7T5</accession>
<protein>
    <submittedName>
        <fullName evidence="3">Uncharacterized protein</fullName>
    </submittedName>
</protein>
<feature type="chain" id="PRO_5016679221" evidence="2">
    <location>
        <begin position="22"/>
        <end position="243"/>
    </location>
</feature>
<evidence type="ECO:0000313" key="3">
    <source>
        <dbReference type="EMBL" id="RBA32454.1"/>
    </source>
</evidence>
<keyword evidence="2" id="KW-0732">Signal</keyword>
<feature type="region of interest" description="Disordered" evidence="1">
    <location>
        <begin position="28"/>
        <end position="50"/>
    </location>
</feature>
<evidence type="ECO:0000256" key="2">
    <source>
        <dbReference type="SAM" id="SignalP"/>
    </source>
</evidence>
<proteinExistence type="predicted"/>
<comment type="caution">
    <text evidence="3">The sequence shown here is derived from an EMBL/GenBank/DDBJ whole genome shotgun (WGS) entry which is preliminary data.</text>
</comment>
<dbReference type="AlphaFoldDB" id="A0A365P7T5"/>
<name>A0A365P7T5_9ACTN</name>
<dbReference type="EMBL" id="QNTT01000046">
    <property type="protein sequence ID" value="RBA32454.1"/>
    <property type="molecule type" value="Genomic_DNA"/>
</dbReference>
<organism evidence="3 4">
    <name type="scientific">Dietzia maris</name>
    <dbReference type="NCBI Taxonomy" id="37915"/>
    <lineage>
        <taxon>Bacteria</taxon>
        <taxon>Bacillati</taxon>
        <taxon>Actinomycetota</taxon>
        <taxon>Actinomycetes</taxon>
        <taxon>Mycobacteriales</taxon>
        <taxon>Dietziaceae</taxon>
        <taxon>Dietzia</taxon>
    </lineage>
</organism>
<feature type="region of interest" description="Disordered" evidence="1">
    <location>
        <begin position="93"/>
        <end position="124"/>
    </location>
</feature>
<sequence length="243" mass="25041">MTAAVLLLAAALCVAPWRPRAADRADALPVGAEGSTPRGARQRSTGGRLPSKVAARALATITRRGPTSADTGALAQLVDLLAVALQSGLPCPTHWPRSPTRRSLRSRVGASVAGGRGADAAGRAPAEAWREVPDAARLAPIAPVLARATDGGGSVLAALGHAADRLRSEADAVATARASGPPSWSPARSACASSRRSSAWESSPSSWAWPTGCCRESCRERTGRPHRFRDGDAAPVTEEGEPR</sequence>
<feature type="compositionally biased region" description="Basic and acidic residues" evidence="1">
    <location>
        <begin position="220"/>
        <end position="232"/>
    </location>
</feature>
<evidence type="ECO:0000313" key="4">
    <source>
        <dbReference type="Proteomes" id="UP000252187"/>
    </source>
</evidence>